<reference evidence="1" key="1">
    <citation type="submission" date="2021-08" db="EMBL/GenBank/DDBJ databases">
        <title>WGS assembly of Ceratopteris richardii.</title>
        <authorList>
            <person name="Marchant D.B."/>
            <person name="Chen G."/>
            <person name="Jenkins J."/>
            <person name="Shu S."/>
            <person name="Leebens-Mack J."/>
            <person name="Grimwood J."/>
            <person name="Schmutz J."/>
            <person name="Soltis P."/>
            <person name="Soltis D."/>
            <person name="Chen Z.-H."/>
        </authorList>
    </citation>
    <scope>NUCLEOTIDE SEQUENCE</scope>
    <source>
        <strain evidence="1">Whitten #5841</strain>
        <tissue evidence="1">Leaf</tissue>
    </source>
</reference>
<dbReference type="AlphaFoldDB" id="A0A8T2V4I8"/>
<gene>
    <name evidence="1" type="ORF">KP509_02G031500</name>
</gene>
<accession>A0A8T2V4I8</accession>
<comment type="caution">
    <text evidence="1">The sequence shown here is derived from an EMBL/GenBank/DDBJ whole genome shotgun (WGS) entry which is preliminary data.</text>
</comment>
<evidence type="ECO:0000313" key="2">
    <source>
        <dbReference type="Proteomes" id="UP000825935"/>
    </source>
</evidence>
<dbReference type="EMBL" id="CM035407">
    <property type="protein sequence ID" value="KAH7443377.1"/>
    <property type="molecule type" value="Genomic_DNA"/>
</dbReference>
<sequence length="144" mass="16282">MLFTEDRMFLSRCTPAQEALWSSDINGEVSMIHEKMLNQVQDREVLSTIAPSERDSVLSKCRKVILPRNSPTVDLVGCTRASPSGPDLKIDNDSLHLHHLGFEREEEKPSISTVSPKEPVEHKLCVIALYVLLASVLQYRLSFY</sequence>
<dbReference type="Proteomes" id="UP000825935">
    <property type="component" value="Chromosome 2"/>
</dbReference>
<name>A0A8T2V4I8_CERRI</name>
<protein>
    <submittedName>
        <fullName evidence="1">Uncharacterized protein</fullName>
    </submittedName>
</protein>
<evidence type="ECO:0000313" key="1">
    <source>
        <dbReference type="EMBL" id="KAH7443377.1"/>
    </source>
</evidence>
<proteinExistence type="predicted"/>
<keyword evidence="2" id="KW-1185">Reference proteome</keyword>
<organism evidence="1 2">
    <name type="scientific">Ceratopteris richardii</name>
    <name type="common">Triangle waterfern</name>
    <dbReference type="NCBI Taxonomy" id="49495"/>
    <lineage>
        <taxon>Eukaryota</taxon>
        <taxon>Viridiplantae</taxon>
        <taxon>Streptophyta</taxon>
        <taxon>Embryophyta</taxon>
        <taxon>Tracheophyta</taxon>
        <taxon>Polypodiopsida</taxon>
        <taxon>Polypodiidae</taxon>
        <taxon>Polypodiales</taxon>
        <taxon>Pteridineae</taxon>
        <taxon>Pteridaceae</taxon>
        <taxon>Parkerioideae</taxon>
        <taxon>Ceratopteris</taxon>
    </lineage>
</organism>